<sequence length="172" mass="18870">MRFSHLLFLLSLFLLAGAPLLAQETTGVAKNVRLMVSGIVSYTRWPTISGPPRLCIFSSSRFSTALQDNGATSLPYLPVIIHSKQEALISDCNGFYFGSESPTFQTELIEQYPSRALLLIAEQNTECIIGSAFCLVINNNNVRFAVNLDALSRSGVKVNPDVLMLARKKKDG</sequence>
<dbReference type="Pfam" id="PF13689">
    <property type="entry name" value="DUF4154"/>
    <property type="match status" value="1"/>
</dbReference>
<evidence type="ECO:0000313" key="2">
    <source>
        <dbReference type="EMBL" id="MBD7975396.1"/>
    </source>
</evidence>
<comment type="caution">
    <text evidence="2">The sequence shown here is derived from an EMBL/GenBank/DDBJ whole genome shotgun (WGS) entry which is preliminary data.</text>
</comment>
<name>A0ABR8TI03_9ESCH</name>
<proteinExistence type="predicted"/>
<keyword evidence="1" id="KW-0732">Signal</keyword>
<gene>
    <name evidence="2" type="ORF">H9644_20545</name>
</gene>
<evidence type="ECO:0000256" key="1">
    <source>
        <dbReference type="SAM" id="SignalP"/>
    </source>
</evidence>
<keyword evidence="3" id="KW-1185">Reference proteome</keyword>
<reference evidence="2 3" key="1">
    <citation type="submission" date="2020-08" db="EMBL/GenBank/DDBJ databases">
        <title>A Genomic Blueprint of the Chicken Gut Microbiome.</title>
        <authorList>
            <person name="Gilroy R."/>
            <person name="Ravi A."/>
            <person name="Getino M."/>
            <person name="Pursley I."/>
            <person name="Horton D.L."/>
            <person name="Alikhan N.-F."/>
            <person name="Baker D."/>
            <person name="Gharbi K."/>
            <person name="Hall N."/>
            <person name="Watson M."/>
            <person name="Adriaenssens E.M."/>
            <person name="Foster-Nyarko E."/>
            <person name="Jarju S."/>
            <person name="Secka A."/>
            <person name="Antonio M."/>
            <person name="Oren A."/>
            <person name="Chaudhuri R."/>
            <person name="La Ragione R.M."/>
            <person name="Hildebrand F."/>
            <person name="Pallen M.J."/>
        </authorList>
    </citation>
    <scope>NUCLEOTIDE SEQUENCE [LARGE SCALE GENOMIC DNA]</scope>
    <source>
        <strain evidence="2 3">Sa2BVA5</strain>
    </source>
</reference>
<organism evidence="2 3">
    <name type="scientific">Escherichia whittamii</name>
    <dbReference type="NCBI Taxonomy" id="2762229"/>
    <lineage>
        <taxon>Bacteria</taxon>
        <taxon>Pseudomonadati</taxon>
        <taxon>Pseudomonadota</taxon>
        <taxon>Gammaproteobacteria</taxon>
        <taxon>Enterobacterales</taxon>
        <taxon>Enterobacteriaceae</taxon>
        <taxon>Escherichia</taxon>
    </lineage>
</organism>
<accession>A0ABR8TI03</accession>
<dbReference type="Proteomes" id="UP000605603">
    <property type="component" value="Unassembled WGS sequence"/>
</dbReference>
<dbReference type="InterPro" id="IPR025293">
    <property type="entry name" value="YfiR/HmsC-like"/>
</dbReference>
<evidence type="ECO:0000313" key="3">
    <source>
        <dbReference type="Proteomes" id="UP000605603"/>
    </source>
</evidence>
<dbReference type="EMBL" id="JACSQI010000019">
    <property type="protein sequence ID" value="MBD7975396.1"/>
    <property type="molecule type" value="Genomic_DNA"/>
</dbReference>
<protein>
    <submittedName>
        <fullName evidence="2">YfiR family protein</fullName>
    </submittedName>
</protein>
<feature type="signal peptide" evidence="1">
    <location>
        <begin position="1"/>
        <end position="22"/>
    </location>
</feature>
<feature type="chain" id="PRO_5045165002" evidence="1">
    <location>
        <begin position="23"/>
        <end position="172"/>
    </location>
</feature>
<dbReference type="RefSeq" id="WP_064529886.1">
    <property type="nucleotide sequence ID" value="NZ_JACSQI010000019.1"/>
</dbReference>